<dbReference type="Proteomes" id="UP000054408">
    <property type="component" value="Unassembled WGS sequence"/>
</dbReference>
<evidence type="ECO:0000313" key="3">
    <source>
        <dbReference type="Proteomes" id="UP000054408"/>
    </source>
</evidence>
<dbReference type="AlphaFoldDB" id="A0A0L0D8I4"/>
<dbReference type="InterPro" id="IPR013517">
    <property type="entry name" value="FG-GAP"/>
</dbReference>
<dbReference type="RefSeq" id="XP_013762871.1">
    <property type="nucleotide sequence ID" value="XM_013907417.1"/>
</dbReference>
<accession>A0A0L0D8I4</accession>
<protein>
    <submittedName>
        <fullName evidence="2">Uncharacterized protein</fullName>
    </submittedName>
</protein>
<dbReference type="PANTHER" id="PTHR44103:SF1">
    <property type="entry name" value="PROPROTEIN CONVERTASE P"/>
    <property type="match status" value="1"/>
</dbReference>
<organism evidence="2 3">
    <name type="scientific">Thecamonas trahens ATCC 50062</name>
    <dbReference type="NCBI Taxonomy" id="461836"/>
    <lineage>
        <taxon>Eukaryota</taxon>
        <taxon>Apusozoa</taxon>
        <taxon>Apusomonadida</taxon>
        <taxon>Apusomonadidae</taxon>
        <taxon>Thecamonas</taxon>
    </lineage>
</organism>
<dbReference type="PANTHER" id="PTHR44103">
    <property type="entry name" value="PROPROTEIN CONVERTASE P"/>
    <property type="match status" value="1"/>
</dbReference>
<dbReference type="SUPFAM" id="SSF51126">
    <property type="entry name" value="Pectin lyase-like"/>
    <property type="match status" value="1"/>
</dbReference>
<dbReference type="OrthoDB" id="439917at2759"/>
<dbReference type="CDD" id="cd00185">
    <property type="entry name" value="TNFRSF"/>
    <property type="match status" value="1"/>
</dbReference>
<dbReference type="Gene3D" id="2.130.10.130">
    <property type="entry name" value="Integrin alpha, N-terminal"/>
    <property type="match status" value="1"/>
</dbReference>
<keyword evidence="3" id="KW-1185">Reference proteome</keyword>
<dbReference type="InterPro" id="IPR011050">
    <property type="entry name" value="Pectin_lyase_fold/virulence"/>
</dbReference>
<reference evidence="2 3" key="1">
    <citation type="submission" date="2010-05" db="EMBL/GenBank/DDBJ databases">
        <title>The Genome Sequence of Thecamonas trahens ATCC 50062.</title>
        <authorList>
            <consortium name="The Broad Institute Genome Sequencing Platform"/>
            <person name="Russ C."/>
            <person name="Cuomo C."/>
            <person name="Shea T."/>
            <person name="Young S.K."/>
            <person name="Zeng Q."/>
            <person name="Koehrsen M."/>
            <person name="Haas B."/>
            <person name="Borodovsky M."/>
            <person name="Guigo R."/>
            <person name="Alvarado L."/>
            <person name="Berlin A."/>
            <person name="Bochicchio J."/>
            <person name="Borenstein D."/>
            <person name="Chapman S."/>
            <person name="Chen Z."/>
            <person name="Freedman E."/>
            <person name="Gellesch M."/>
            <person name="Goldberg J."/>
            <person name="Griggs A."/>
            <person name="Gujja S."/>
            <person name="Heilman E."/>
            <person name="Heiman D."/>
            <person name="Hepburn T."/>
            <person name="Howarth C."/>
            <person name="Jen D."/>
            <person name="Larson L."/>
            <person name="Mehta T."/>
            <person name="Park D."/>
            <person name="Pearson M."/>
            <person name="Roberts A."/>
            <person name="Saif S."/>
            <person name="Shenoy N."/>
            <person name="Sisk P."/>
            <person name="Stolte C."/>
            <person name="Sykes S."/>
            <person name="Thomson T."/>
            <person name="Walk T."/>
            <person name="White J."/>
            <person name="Yandava C."/>
            <person name="Burger G."/>
            <person name="Gray M.W."/>
            <person name="Holland P.W.H."/>
            <person name="King N."/>
            <person name="Lang F.B.F."/>
            <person name="Roger A.J."/>
            <person name="Ruiz-Trillo I."/>
            <person name="Lander E."/>
            <person name="Nusbaum C."/>
        </authorList>
    </citation>
    <scope>NUCLEOTIDE SEQUENCE [LARGE SCALE GENOMIC DNA]</scope>
    <source>
        <strain evidence="2 3">ATCC 50062</strain>
    </source>
</reference>
<name>A0A0L0D8I4_THETB</name>
<dbReference type="EMBL" id="GL349434">
    <property type="protein sequence ID" value="KNC48550.1"/>
    <property type="molecule type" value="Genomic_DNA"/>
</dbReference>
<proteinExistence type="predicted"/>
<evidence type="ECO:0000256" key="1">
    <source>
        <dbReference type="ARBA" id="ARBA00022729"/>
    </source>
</evidence>
<sequence>MDAVGIKYAQNELHVLIAGPGGKVSAHSQSIVAIPHQNANDAVISDLDADGDADVIVCDQLNAWLTIYLNSGAAPYYGPSSDMTIGLAQAKNVRIELMDANMDGTPDVVVGTYSTGGRLTYVALQSRLGSGLPQFAPAYYLVPSGTDAPTFHIGPSRDTSTARVALYTSATRDLTRVKLQPLGTFPLYTALSGSVPTRTVSSAARALDMDHSGHIDLVFAAGNALYVALSGVTSASTLAPPALLFSLPSSAGTVSSFAAADVTGDAAIDIVLAASGSNDLFVLRGGVSTALPWSHDATTLPTGLPTPAISVETLDANGDGTVDVLAFSASAAVVVPGIPWTSDAAVAWFDSPVVLPLPGGIVLVPGCVVWTADVTGDGLRDLVLLDVAAGDIYVAAATPGSAVAFAPPVVRLAAGATAVGATSFALASMGPGPNAGPDLVWAQASSVYVALSPGGPGSYWLAAVSLGSPSGALLVDLCVVDVTHDGRADVFWVDVLGAAGFWFNNELDMSFDASDVRNVVDTLPTSATLSLVLADFSDDGYLDIAAVTNTSVHVALQTPEFGALVAVPGSRATLTVPECGGVPYTLACLAASLSHISSCTDTYVVGAGLARPFVGCAREQTVLGIVGGGRAVPVSSATHISNAAFDCAARGGGVVFAATATLHLVNVAVHGTTFGLPASSETAGVMSSAALVVTNSSFSHCDTSAASTFQLQAGQGGCIVVNGGSLVLTDTVFTDTDAAFAGGAVALFGASSVTMAGCVFERTRVTGANGIGGGAVYASAVLAVVVRDTAFTAASASSGSGGALYIDGSTVSLALDGVVAEHCTALLGAGGAMAVTSLSLTLDQSGPITLRDCSARWGGAVAVAGTAVPSALEPMALRRAGSSVSALGAAADFIVDGATAAYGGVAFSCGPSWEFGNETDIRGTVAATFGGGIVYHCLDDPQFQAPPALWAAATVTAGYGEVAASQPASAMPASIPSTATAGLGLGKGEVTLRDAYSTLVVDANLLYTVISSSLIDPRALERKGEYVGGAYSLASVALSPLSIADLGVPLSYSLRLKEALADSATEIADLTVTLSACGEGYGRFSADGTPLVCAECLTGTFSPNTSTDPCKVQVTCSGSALAINGECVDCPDNTLRVINGSLDIPPCVCPPGFYTPERRVNTACIACPPGGTCAGALMWPVASPGFYPDDGTSAGVEFSACIVPSACIGGLNCGRHYKVGSYFCT</sequence>
<dbReference type="SUPFAM" id="SSF69318">
    <property type="entry name" value="Integrin alpha N-terminal domain"/>
    <property type="match status" value="2"/>
</dbReference>
<evidence type="ECO:0000313" key="2">
    <source>
        <dbReference type="EMBL" id="KNC48550.1"/>
    </source>
</evidence>
<keyword evidence="1" id="KW-0732">Signal</keyword>
<gene>
    <name evidence="2" type="ORF">AMSG_11600</name>
</gene>
<dbReference type="Gene3D" id="2.10.50.10">
    <property type="entry name" value="Tumor Necrosis Factor Receptor, subunit A, domain 2"/>
    <property type="match status" value="1"/>
</dbReference>
<dbReference type="Pfam" id="PF13517">
    <property type="entry name" value="FG-GAP_3"/>
    <property type="match status" value="1"/>
</dbReference>
<dbReference type="InterPro" id="IPR028994">
    <property type="entry name" value="Integrin_alpha_N"/>
</dbReference>
<dbReference type="GeneID" id="25569515"/>